<dbReference type="EMBL" id="MQVX01000001">
    <property type="protein sequence ID" value="PQJ15959.1"/>
    <property type="molecule type" value="Genomic_DNA"/>
</dbReference>
<dbReference type="Gene3D" id="2.180.10.10">
    <property type="entry name" value="RHS repeat-associated core"/>
    <property type="match status" value="1"/>
</dbReference>
<keyword evidence="2" id="KW-1185">Reference proteome</keyword>
<reference evidence="2" key="1">
    <citation type="submission" date="2016-11" db="EMBL/GenBank/DDBJ databases">
        <title>Trade-off between light-utilization and light-protection in marine flavobacteria.</title>
        <authorList>
            <person name="Kumagai Y."/>
            <person name="Yoshizawa S."/>
            <person name="Kogure K."/>
        </authorList>
    </citation>
    <scope>NUCLEOTIDE SEQUENCE [LARGE SCALE GENOMIC DNA]</scope>
    <source>
        <strain evidence="2">SG-18</strain>
    </source>
</reference>
<proteinExistence type="predicted"/>
<protein>
    <recommendedName>
        <fullName evidence="3">Sugar-binding protein</fullName>
    </recommendedName>
</protein>
<name>A0A2S7T7Q8_9FLAO</name>
<gene>
    <name evidence="1" type="ORF">BST99_09680</name>
</gene>
<comment type="caution">
    <text evidence="1">The sequence shown here is derived from an EMBL/GenBank/DDBJ whole genome shotgun (WGS) entry which is preliminary data.</text>
</comment>
<dbReference type="AlphaFoldDB" id="A0A2S7T7Q8"/>
<sequence>MIIETDFKPTVANNQIVSEKRGRSTRYLFNELGYKLTVTNNYENGLPYMLYTYTYQSNNKKQLKELKAYEYNNSGKQFLYDRVVYQNYDNSGFAGLVWGLIEDKYDRDNKFYSKRKYRMNRMWLPTEVETLESTLGYKGARSYYKYDEQGNKTQYSYYGSGGGRIQFQKFQYNSRNQLIKSLDYNRNGTLSSFYTVSYNTKGDIITKKFFDSSDVVYRTESYTYKYDTKGNWTRRIKSIDGKPTEIHSRTIEYY</sequence>
<dbReference type="Proteomes" id="UP000239366">
    <property type="component" value="Unassembled WGS sequence"/>
</dbReference>
<organism evidence="1 2">
    <name type="scientific">Aureicoccus marinus</name>
    <dbReference type="NCBI Taxonomy" id="754435"/>
    <lineage>
        <taxon>Bacteria</taxon>
        <taxon>Pseudomonadati</taxon>
        <taxon>Bacteroidota</taxon>
        <taxon>Flavobacteriia</taxon>
        <taxon>Flavobacteriales</taxon>
        <taxon>Flavobacteriaceae</taxon>
        <taxon>Aureicoccus</taxon>
    </lineage>
</organism>
<evidence type="ECO:0000313" key="1">
    <source>
        <dbReference type="EMBL" id="PQJ15959.1"/>
    </source>
</evidence>
<accession>A0A2S7T7Q8</accession>
<evidence type="ECO:0008006" key="3">
    <source>
        <dbReference type="Google" id="ProtNLM"/>
    </source>
</evidence>
<evidence type="ECO:0000313" key="2">
    <source>
        <dbReference type="Proteomes" id="UP000239366"/>
    </source>
</evidence>